<sequence>MYNSNESNIFFSMNVSFLLNIRVLDNITCVYDNNEQFYNLFYIIVKPNNLTCIAPVLDHDKETVSITCTATKVFPSANCIFYVDDKIPDYNDNVSVSNVKWTQASEYYTTHCTWISSLSNFHQGIHQFSILMYPVILNETIDTFYGIKAASPALNLS</sequence>
<dbReference type="Proteomes" id="UP000076420">
    <property type="component" value="Unassembled WGS sequence"/>
</dbReference>
<evidence type="ECO:0000313" key="2">
    <source>
        <dbReference type="Proteomes" id="UP000076420"/>
    </source>
</evidence>
<evidence type="ECO:0000313" key="1">
    <source>
        <dbReference type="EnsemblMetazoa" id="BGLB036548-PA"/>
    </source>
</evidence>
<protein>
    <submittedName>
        <fullName evidence="1">Uncharacterized protein</fullName>
    </submittedName>
</protein>
<reference evidence="1" key="1">
    <citation type="submission" date="2020-05" db="UniProtKB">
        <authorList>
            <consortium name="EnsemblMetazoa"/>
        </authorList>
    </citation>
    <scope>IDENTIFICATION</scope>
    <source>
        <strain evidence="1">BB02</strain>
    </source>
</reference>
<dbReference type="EnsemblMetazoa" id="BGLB036548-RA">
    <property type="protein sequence ID" value="BGLB036548-PA"/>
    <property type="gene ID" value="BGLB036548"/>
</dbReference>
<dbReference type="VEuPathDB" id="VectorBase:BGLB036548"/>
<proteinExistence type="predicted"/>
<name>A0A2C9LYT8_BIOGL</name>
<dbReference type="KEGG" id="bgt:106068016"/>
<organism evidence="1 2">
    <name type="scientific">Biomphalaria glabrata</name>
    <name type="common">Bloodfluke planorb</name>
    <name type="synonym">Freshwater snail</name>
    <dbReference type="NCBI Taxonomy" id="6526"/>
    <lineage>
        <taxon>Eukaryota</taxon>
        <taxon>Metazoa</taxon>
        <taxon>Spiralia</taxon>
        <taxon>Lophotrochozoa</taxon>
        <taxon>Mollusca</taxon>
        <taxon>Gastropoda</taxon>
        <taxon>Heterobranchia</taxon>
        <taxon>Euthyneura</taxon>
        <taxon>Panpulmonata</taxon>
        <taxon>Hygrophila</taxon>
        <taxon>Lymnaeoidea</taxon>
        <taxon>Planorbidae</taxon>
        <taxon>Biomphalaria</taxon>
    </lineage>
</organism>
<accession>A0A2C9LYT8</accession>
<gene>
    <name evidence="1" type="primary">106068016</name>
</gene>
<dbReference type="AlphaFoldDB" id="A0A2C9LYT8"/>